<dbReference type="PANTHER" id="PTHR37299:SF1">
    <property type="entry name" value="STAGE 0 SPORULATION PROTEIN A HOMOLOG"/>
    <property type="match status" value="1"/>
</dbReference>
<evidence type="ECO:0000313" key="2">
    <source>
        <dbReference type="EMBL" id="ALB27936.1"/>
    </source>
</evidence>
<organism evidence="2 3">
    <name type="scientific">Companilactobacillus heilongjiangensis</name>
    <dbReference type="NCBI Taxonomy" id="1074467"/>
    <lineage>
        <taxon>Bacteria</taxon>
        <taxon>Bacillati</taxon>
        <taxon>Bacillota</taxon>
        <taxon>Bacilli</taxon>
        <taxon>Lactobacillales</taxon>
        <taxon>Lactobacillaceae</taxon>
        <taxon>Companilactobacillus</taxon>
    </lineage>
</organism>
<dbReference type="PANTHER" id="PTHR37299">
    <property type="entry name" value="TRANSCRIPTIONAL REGULATOR-RELATED"/>
    <property type="match status" value="1"/>
</dbReference>
<sequence length="150" mass="17247">MKINFNQDDKIPKNEIDITVKAANFSNEVQELMRKLEELNAKFSAIPLSVDDRVVMVQIEQIIAVEVFENELTVYTPEKNYRLRGQLKKMTERINDGNFVQISKNTVINLNHLDSLEAAFSGNMTAFLTDDLKFSVSRKYLSDLKKQLGM</sequence>
<dbReference type="Proteomes" id="UP000061546">
    <property type="component" value="Chromosome"/>
</dbReference>
<dbReference type="Gene3D" id="2.40.50.1020">
    <property type="entry name" value="LytTr DNA-binding domain"/>
    <property type="match status" value="1"/>
</dbReference>
<dbReference type="SMART" id="SM00850">
    <property type="entry name" value="LytTR"/>
    <property type="match status" value="1"/>
</dbReference>
<reference evidence="2 3" key="1">
    <citation type="submission" date="2015-08" db="EMBL/GenBank/DDBJ databases">
        <title>Genomic sequence of Lactobacillus heilongjiangensis DSM 28069, isolated from Chinese traditional pickle.</title>
        <authorList>
            <person name="Jiang X."/>
            <person name="Zheng B."/>
            <person name="Cheng H."/>
        </authorList>
    </citation>
    <scope>NUCLEOTIDE SEQUENCE [LARGE SCALE GENOMIC DNA]</scope>
    <source>
        <strain evidence="2 3">DSM 28069</strain>
    </source>
</reference>
<dbReference type="GO" id="GO:0000156">
    <property type="term" value="F:phosphorelay response regulator activity"/>
    <property type="evidence" value="ECO:0007669"/>
    <property type="project" value="InterPro"/>
</dbReference>
<evidence type="ECO:0000259" key="1">
    <source>
        <dbReference type="PROSITE" id="PS50930"/>
    </source>
</evidence>
<dbReference type="GO" id="GO:0003677">
    <property type="term" value="F:DNA binding"/>
    <property type="evidence" value="ECO:0007669"/>
    <property type="project" value="InterPro"/>
</dbReference>
<dbReference type="KEGG" id="lhi:JP39_00280"/>
<keyword evidence="3" id="KW-1185">Reference proteome</keyword>
<gene>
    <name evidence="2" type="ORF">JP39_00280</name>
</gene>
<dbReference type="AlphaFoldDB" id="A0A0K2L9H4"/>
<accession>A0A0K2L9H4</accession>
<dbReference type="InterPro" id="IPR007492">
    <property type="entry name" value="LytTR_DNA-bd_dom"/>
</dbReference>
<dbReference type="STRING" id="1074467.JP39_00280"/>
<protein>
    <submittedName>
        <fullName evidence="2">Response regulator</fullName>
    </submittedName>
</protein>
<evidence type="ECO:0000313" key="3">
    <source>
        <dbReference type="Proteomes" id="UP000061546"/>
    </source>
</evidence>
<dbReference type="Pfam" id="PF04397">
    <property type="entry name" value="LytTR"/>
    <property type="match status" value="1"/>
</dbReference>
<dbReference type="OrthoDB" id="2136316at2"/>
<dbReference type="InterPro" id="IPR046947">
    <property type="entry name" value="LytR-like"/>
</dbReference>
<dbReference type="PROSITE" id="PS50930">
    <property type="entry name" value="HTH_LYTTR"/>
    <property type="match status" value="1"/>
</dbReference>
<dbReference type="EMBL" id="CP012559">
    <property type="protein sequence ID" value="ALB27936.1"/>
    <property type="molecule type" value="Genomic_DNA"/>
</dbReference>
<proteinExistence type="predicted"/>
<feature type="domain" description="HTH LytTR-type" evidence="1">
    <location>
        <begin position="46"/>
        <end position="150"/>
    </location>
</feature>
<name>A0A0K2L9H4_9LACO</name>
<dbReference type="RefSeq" id="WP_041499130.1">
    <property type="nucleotide sequence ID" value="NZ_BJDV01000004.1"/>
</dbReference>